<keyword evidence="1" id="KW-0175">Coiled coil</keyword>
<sequence>MHNAHVQNEAQIRDINLQDIVLVNEIRGRVKFIGETQFAKGKWYGIELDKPLGKNDGSVNSIRYFNIDGDKKKSDGAYYGIFCRRNALQLYEVTKDEHGSLNGDTALETIKGLRAECESLTSELNKSRLEKEQLKFSIENLSMNETELLSKTAKLNKLVEKFQVENGGMKTRLEQLDELLNTSNGLSTHNVDANILGERNHLLQGFLEQTKISYDETMKAQEDLLEENTQLLEENAVLSKKISDLGLTLQETNTTISDLVLQVEAQSKSSDIIERLTNDNVSLKCDIKVLNGQLEELYAKEKLEENIRITYEQLEQELRLQSSDLQHALESKKVLAEKYIEENAKLRESLESFQAKATQKMQGLELKVTSLQEKLYQNKLLKEFYEVYESFSQPNLRILSSQLQYLAQRIESENTVNFSLENIQIYTVLKVLSSISFTLYMQSIENVSEHLEVTIKLFKESITPISMWLSEFMERKFSSKQELAFSICNFLEENDFLDKDVSLILRILHPIFENTIPKLLAFFRASNNLNDDDDALCFIGSLYETSLSYTATISTLLRKEEVLKQNNNWLWCPGCTIILSSVLTKFFTDTIFLQQGYDHIYVLEKLRAFFKEIEPLLKDTTISSKQPGKLSVSSESVYINGEDNSPDSSLSDHLNEENIHLKELLLQKENMLTELETKIKIFIGRDSERKALEKTIKVLQIELNNKKEETCCKSEMLEKMKEENANLLNCLKDRELNLYLTQDDSRLNKIYLEKEKADRVNLISEIMELKETVKRQIKEKKQSSIDFSWLDESPTTKDKQLSNGQGYHCLSCLGIKIANFVSASRILDLDFNQSLQEGELSHERSSSYIAYVKRKRKNIRLEYRNITSYKKLWQ</sequence>
<dbReference type="SMART" id="SM01052">
    <property type="entry name" value="CAP_GLY"/>
    <property type="match status" value="1"/>
</dbReference>
<reference evidence="3" key="1">
    <citation type="submission" date="2022-10" db="EMBL/GenBank/DDBJ databases">
        <authorList>
            <person name="Byrne P K."/>
        </authorList>
    </citation>
    <scope>NUCLEOTIDE SEQUENCE</scope>
    <source>
        <strain evidence="3">IFO1815</strain>
    </source>
</reference>
<evidence type="ECO:0000313" key="3">
    <source>
        <dbReference type="EMBL" id="CAI4038933.1"/>
    </source>
</evidence>
<evidence type="ECO:0000259" key="2">
    <source>
        <dbReference type="PROSITE" id="PS50245"/>
    </source>
</evidence>
<name>A0AA35IYM5_SACMI</name>
<feature type="domain" description="CAP-Gly" evidence="2">
    <location>
        <begin position="34"/>
        <end position="84"/>
    </location>
</feature>
<feature type="coiled-coil region" evidence="1">
    <location>
        <begin position="273"/>
        <end position="374"/>
    </location>
</feature>
<organism evidence="3 4">
    <name type="scientific">Saccharomyces mikatae IFO 1815</name>
    <dbReference type="NCBI Taxonomy" id="226126"/>
    <lineage>
        <taxon>Eukaryota</taxon>
        <taxon>Fungi</taxon>
        <taxon>Dikarya</taxon>
        <taxon>Ascomycota</taxon>
        <taxon>Saccharomycotina</taxon>
        <taxon>Saccharomycetes</taxon>
        <taxon>Saccharomycetales</taxon>
        <taxon>Saccharomycetaceae</taxon>
        <taxon>Saccharomyces</taxon>
    </lineage>
</organism>
<dbReference type="PANTHER" id="PTHR31915">
    <property type="entry name" value="SKICH DOMAIN-CONTAINING PROTEIN"/>
    <property type="match status" value="1"/>
</dbReference>
<dbReference type="InterPro" id="IPR036859">
    <property type="entry name" value="CAP-Gly_dom_sf"/>
</dbReference>
<dbReference type="EMBL" id="OX365762">
    <property type="protein sequence ID" value="CAI4038933.1"/>
    <property type="molecule type" value="Genomic_DNA"/>
</dbReference>
<dbReference type="GeneID" id="80918144"/>
<protein>
    <recommendedName>
        <fullName evidence="2">CAP-Gly domain-containing protein</fullName>
    </recommendedName>
</protein>
<keyword evidence="4" id="KW-1185">Reference proteome</keyword>
<evidence type="ECO:0000256" key="1">
    <source>
        <dbReference type="SAM" id="Coils"/>
    </source>
</evidence>
<feature type="coiled-coil region" evidence="1">
    <location>
        <begin position="654"/>
        <end position="779"/>
    </location>
</feature>
<dbReference type="InterPro" id="IPR000938">
    <property type="entry name" value="CAP-Gly_domain"/>
</dbReference>
<feature type="coiled-coil region" evidence="1">
    <location>
        <begin position="214"/>
        <end position="241"/>
    </location>
</feature>
<accession>A0AA35IYM5</accession>
<dbReference type="Gene3D" id="2.30.30.190">
    <property type="entry name" value="CAP Gly-rich-like domain"/>
    <property type="match status" value="1"/>
</dbReference>
<dbReference type="AlphaFoldDB" id="A0AA35IYM5"/>
<dbReference type="InterPro" id="IPR051002">
    <property type="entry name" value="UBA_autophagy_assoc_protein"/>
</dbReference>
<dbReference type="Proteomes" id="UP001161438">
    <property type="component" value="Chromosome 6"/>
</dbReference>
<evidence type="ECO:0000313" key="4">
    <source>
        <dbReference type="Proteomes" id="UP001161438"/>
    </source>
</evidence>
<dbReference type="Pfam" id="PF01302">
    <property type="entry name" value="CAP_GLY"/>
    <property type="match status" value="1"/>
</dbReference>
<proteinExistence type="predicted"/>
<dbReference type="PROSITE" id="PS50245">
    <property type="entry name" value="CAP_GLY_2"/>
    <property type="match status" value="1"/>
</dbReference>
<dbReference type="PANTHER" id="PTHR31915:SF6">
    <property type="entry name" value="SKICH DOMAIN-CONTAINING PROTEIN"/>
    <property type="match status" value="1"/>
</dbReference>
<gene>
    <name evidence="3" type="primary">SMKI06G2850</name>
    <name evidence="3" type="ORF">SMKI_06G2850</name>
</gene>
<dbReference type="RefSeq" id="XP_056082048.1">
    <property type="nucleotide sequence ID" value="XM_056222347.1"/>
</dbReference>
<dbReference type="SUPFAM" id="SSF74924">
    <property type="entry name" value="Cap-Gly domain"/>
    <property type="match status" value="1"/>
</dbReference>